<evidence type="ECO:0000259" key="2">
    <source>
        <dbReference type="Pfam" id="PF12203"/>
    </source>
</evidence>
<evidence type="ECO:0000256" key="1">
    <source>
        <dbReference type="SAM" id="MobiDB-lite"/>
    </source>
</evidence>
<accession>A0A1V9XEF9</accession>
<dbReference type="Pfam" id="PF12203">
    <property type="entry name" value="HDAC4_Gln"/>
    <property type="match status" value="1"/>
</dbReference>
<feature type="compositionally biased region" description="Gly residues" evidence="1">
    <location>
        <begin position="84"/>
        <end position="95"/>
    </location>
</feature>
<dbReference type="AlphaFoldDB" id="A0A1V9XEF9"/>
<protein>
    <submittedName>
        <fullName evidence="3">Histone deacetylase 4-like</fullName>
    </submittedName>
</protein>
<dbReference type="InterPro" id="IPR024643">
    <property type="entry name" value="Hist_deacetylase_Gln_rich_N"/>
</dbReference>
<feature type="compositionally biased region" description="Polar residues" evidence="1">
    <location>
        <begin position="69"/>
        <end position="82"/>
    </location>
</feature>
<reference evidence="3 4" key="1">
    <citation type="journal article" date="2017" name="Gigascience">
        <title>Draft genome of the honey bee ectoparasitic mite, Tropilaelaps mercedesae, is shaped by the parasitic life history.</title>
        <authorList>
            <person name="Dong X."/>
            <person name="Armstrong S.D."/>
            <person name="Xia D."/>
            <person name="Makepeace B.L."/>
            <person name="Darby A.C."/>
            <person name="Kadowaki T."/>
        </authorList>
    </citation>
    <scope>NUCLEOTIDE SEQUENCE [LARGE SCALE GENOMIC DNA]</scope>
    <source>
        <strain evidence="3">Wuxi-XJTLU</strain>
    </source>
</reference>
<name>A0A1V9XEF9_9ACAR</name>
<gene>
    <name evidence="3" type="ORF">BIW11_10697</name>
</gene>
<keyword evidence="4" id="KW-1185">Reference proteome</keyword>
<dbReference type="Gene3D" id="6.10.250.1550">
    <property type="match status" value="1"/>
</dbReference>
<evidence type="ECO:0000313" key="4">
    <source>
        <dbReference type="Proteomes" id="UP000192247"/>
    </source>
</evidence>
<organism evidence="3 4">
    <name type="scientific">Tropilaelaps mercedesae</name>
    <dbReference type="NCBI Taxonomy" id="418985"/>
    <lineage>
        <taxon>Eukaryota</taxon>
        <taxon>Metazoa</taxon>
        <taxon>Ecdysozoa</taxon>
        <taxon>Arthropoda</taxon>
        <taxon>Chelicerata</taxon>
        <taxon>Arachnida</taxon>
        <taxon>Acari</taxon>
        <taxon>Parasitiformes</taxon>
        <taxon>Mesostigmata</taxon>
        <taxon>Gamasina</taxon>
        <taxon>Dermanyssoidea</taxon>
        <taxon>Laelapidae</taxon>
        <taxon>Tropilaelaps</taxon>
    </lineage>
</organism>
<evidence type="ECO:0000313" key="3">
    <source>
        <dbReference type="EMBL" id="OQR71927.1"/>
    </source>
</evidence>
<comment type="caution">
    <text evidence="3">The sequence shown here is derived from an EMBL/GenBank/DDBJ whole genome shotgun (WGS) entry which is preliminary data.</text>
</comment>
<sequence>MESYPIRFHWLNVFVLSSTDLPGKSNGAVRVPSAAGPVEILKRPSWGPAEVDVTGVGGVLTPVPPATPNSSGPNASMQNRQISGPGGGPVAGGGASLSRGPTVGAFGAPRSLPMDHTPSSNSNSPPMMQPIMPLIQENEAVLTVSSSGGDTPRSPSGAAVVGAGGVVAAGGAVTAGGKVVVPLLEFQQQLVAMKQEQQLQQQLLLQSFRHQQRQLAQQHEMQLQERVRVSQIFPLKAAIC</sequence>
<dbReference type="InParanoid" id="A0A1V9XEF9"/>
<dbReference type="EMBL" id="MNPL01013057">
    <property type="protein sequence ID" value="OQR71927.1"/>
    <property type="molecule type" value="Genomic_DNA"/>
</dbReference>
<feature type="region of interest" description="Disordered" evidence="1">
    <location>
        <begin position="60"/>
        <end position="100"/>
    </location>
</feature>
<feature type="domain" description="Histone deacetylase glutamine rich N-terminal" evidence="2">
    <location>
        <begin position="186"/>
        <end position="233"/>
    </location>
</feature>
<proteinExistence type="predicted"/>
<dbReference type="STRING" id="418985.A0A1V9XEF9"/>
<dbReference type="Proteomes" id="UP000192247">
    <property type="component" value="Unassembled WGS sequence"/>
</dbReference>